<evidence type="ECO:0000313" key="2">
    <source>
        <dbReference type="EMBL" id="ORX34441.1"/>
    </source>
</evidence>
<dbReference type="InParanoid" id="A0A1Y1U8S4"/>
<dbReference type="AlphaFoldDB" id="A0A1Y1U8S4"/>
<keyword evidence="3" id="KW-1185">Reference proteome</keyword>
<dbReference type="EMBL" id="NBSH01000014">
    <property type="protein sequence ID" value="ORX34441.1"/>
    <property type="molecule type" value="Genomic_DNA"/>
</dbReference>
<feature type="region of interest" description="Disordered" evidence="1">
    <location>
        <begin position="1"/>
        <end position="55"/>
    </location>
</feature>
<reference evidence="2 3" key="1">
    <citation type="submission" date="2017-03" db="EMBL/GenBank/DDBJ databases">
        <title>Widespread Adenine N6-methylation of Active Genes in Fungi.</title>
        <authorList>
            <consortium name="DOE Joint Genome Institute"/>
            <person name="Mondo S.J."/>
            <person name="Dannebaum R.O."/>
            <person name="Kuo R.C."/>
            <person name="Louie K.B."/>
            <person name="Bewick A.J."/>
            <person name="Labutti K."/>
            <person name="Haridas S."/>
            <person name="Kuo A."/>
            <person name="Salamov A."/>
            <person name="Ahrendt S.R."/>
            <person name="Lau R."/>
            <person name="Bowen B.P."/>
            <person name="Lipzen A."/>
            <person name="Sullivan W."/>
            <person name="Andreopoulos W.B."/>
            <person name="Clum A."/>
            <person name="Lindquist E."/>
            <person name="Daum C."/>
            <person name="Northen T.R."/>
            <person name="Ramamoorthy G."/>
            <person name="Schmitz R.J."/>
            <person name="Gryganskyi A."/>
            <person name="Culley D."/>
            <person name="Magnuson J."/>
            <person name="James T.Y."/>
            <person name="O'Malley M.A."/>
            <person name="Stajich J.E."/>
            <person name="Spatafora J.W."/>
            <person name="Visel A."/>
            <person name="Grigoriev I.V."/>
        </authorList>
    </citation>
    <scope>NUCLEOTIDE SEQUENCE [LARGE SCALE GENOMIC DNA]</scope>
    <source>
        <strain evidence="2 3">NRRL Y-17943</strain>
    </source>
</reference>
<accession>A0A1Y1U8S4</accession>
<gene>
    <name evidence="2" type="ORF">BD324DRAFT_653218</name>
</gene>
<dbReference type="Proteomes" id="UP000193218">
    <property type="component" value="Unassembled WGS sequence"/>
</dbReference>
<dbReference type="OrthoDB" id="2596439at2759"/>
<name>A0A1Y1U8S4_9TREE</name>
<dbReference type="GeneID" id="33560438"/>
<sequence length="111" mass="12170">MKRSSSEFDESSSAGERSFSPSFSPSTPLKKVKKESKDSSKTPSTFSPKLKLPQSNKQAIAKEIISKGVQSIDLEALMAITGLTKQQIKSQLALNRNNIRKQLMDLAQTLA</sequence>
<evidence type="ECO:0000313" key="3">
    <source>
        <dbReference type="Proteomes" id="UP000193218"/>
    </source>
</evidence>
<dbReference type="RefSeq" id="XP_021868704.1">
    <property type="nucleotide sequence ID" value="XM_022018629.1"/>
</dbReference>
<comment type="caution">
    <text evidence="2">The sequence shown here is derived from an EMBL/GenBank/DDBJ whole genome shotgun (WGS) entry which is preliminary data.</text>
</comment>
<feature type="compositionally biased region" description="Polar residues" evidence="1">
    <location>
        <begin position="42"/>
        <end position="55"/>
    </location>
</feature>
<protein>
    <submittedName>
        <fullName evidence="2">Uncharacterized protein</fullName>
    </submittedName>
</protein>
<proteinExistence type="predicted"/>
<evidence type="ECO:0000256" key="1">
    <source>
        <dbReference type="SAM" id="MobiDB-lite"/>
    </source>
</evidence>
<organism evidence="2 3">
    <name type="scientific">Kockovaella imperatae</name>
    <dbReference type="NCBI Taxonomy" id="4999"/>
    <lineage>
        <taxon>Eukaryota</taxon>
        <taxon>Fungi</taxon>
        <taxon>Dikarya</taxon>
        <taxon>Basidiomycota</taxon>
        <taxon>Agaricomycotina</taxon>
        <taxon>Tremellomycetes</taxon>
        <taxon>Tremellales</taxon>
        <taxon>Cuniculitremaceae</taxon>
        <taxon>Kockovaella</taxon>
    </lineage>
</organism>